<sequence>MAESDVASSCMHTSMREREEGEEGREEKGGAHLHLNHTDYYHVRKYGQSVWQARMEVYRLLSSLRTTTPTSTSPLPSSKWVGEVVDDIVGKYTKAGESFELWLVLKIVHTARVRSEVEKERRGADRERGGEGDVSNERRGGGGEVRLTQCGECVSVRCCLLSFSLRLSLFDYLHRAPLLAEVREEVGKRGEEKREGKEEGGVSLDRSASVSKAEKQGGDREGYEHLLAGQYYRDVCDAQHRADHLLEYFALSPLHSDVMEEVGELLGTSPPYLPLLLRLGLHFYRVQPHTISHSLHLADAVYASISHLSSHIHAGGEREREQARHDVGVLSATMRKLLHRVHTCLHTHTYTHTHTHMHTQMEVGSVDEYGGYGCDGGREVCGKGVYVCNGMYSRHDVAHFFHIGALYLCGGGGGRGGLPSAECVFFLRTAVSRWPPPPEVKNRGRKVAVFELAARVEAKIGNCSRALQLFEQVVEVRESHGYFYVAERVQCMIEMGRRGEALQLAREYVEDRQGVELEEEEGDITVMRSLLSKEH</sequence>
<name>A0A7S3DGZ8_9EUKA</name>
<feature type="compositionally biased region" description="Basic and acidic residues" evidence="1">
    <location>
        <begin position="14"/>
        <end position="29"/>
    </location>
</feature>
<dbReference type="EMBL" id="HBIB01030497">
    <property type="protein sequence ID" value="CAE0257486.1"/>
    <property type="molecule type" value="Transcribed_RNA"/>
</dbReference>
<dbReference type="AlphaFoldDB" id="A0A7S3DGZ8"/>
<feature type="region of interest" description="Disordered" evidence="1">
    <location>
        <begin position="116"/>
        <end position="141"/>
    </location>
</feature>
<organism evidence="2">
    <name type="scientific">Palpitomonas bilix</name>
    <dbReference type="NCBI Taxonomy" id="652834"/>
    <lineage>
        <taxon>Eukaryota</taxon>
        <taxon>Eukaryota incertae sedis</taxon>
    </lineage>
</organism>
<evidence type="ECO:0000256" key="1">
    <source>
        <dbReference type="SAM" id="MobiDB-lite"/>
    </source>
</evidence>
<feature type="compositionally biased region" description="Basic and acidic residues" evidence="1">
    <location>
        <begin position="185"/>
        <end position="200"/>
    </location>
</feature>
<protein>
    <submittedName>
        <fullName evidence="2">Uncharacterized protein</fullName>
    </submittedName>
</protein>
<reference evidence="2" key="1">
    <citation type="submission" date="2021-01" db="EMBL/GenBank/DDBJ databases">
        <authorList>
            <person name="Corre E."/>
            <person name="Pelletier E."/>
            <person name="Niang G."/>
            <person name="Scheremetjew M."/>
            <person name="Finn R."/>
            <person name="Kale V."/>
            <person name="Holt S."/>
            <person name="Cochrane G."/>
            <person name="Meng A."/>
            <person name="Brown T."/>
            <person name="Cohen L."/>
        </authorList>
    </citation>
    <scope>NUCLEOTIDE SEQUENCE</scope>
    <source>
        <strain evidence="2">NIES-2562</strain>
    </source>
</reference>
<feature type="compositionally biased region" description="Polar residues" evidence="1">
    <location>
        <begin position="1"/>
        <end position="12"/>
    </location>
</feature>
<accession>A0A7S3DGZ8</accession>
<proteinExistence type="predicted"/>
<feature type="region of interest" description="Disordered" evidence="1">
    <location>
        <begin position="185"/>
        <end position="219"/>
    </location>
</feature>
<gene>
    <name evidence="2" type="ORF">PBIL07802_LOCUS19745</name>
</gene>
<evidence type="ECO:0000313" key="2">
    <source>
        <dbReference type="EMBL" id="CAE0257486.1"/>
    </source>
</evidence>
<feature type="region of interest" description="Disordered" evidence="1">
    <location>
        <begin position="1"/>
        <end position="29"/>
    </location>
</feature>